<gene>
    <name evidence="2" type="ORF">EV702DRAFT_1177975</name>
</gene>
<name>A0A9P7A0X1_9AGAM</name>
<comment type="caution">
    <text evidence="2">The sequence shown here is derived from an EMBL/GenBank/DDBJ whole genome shotgun (WGS) entry which is preliminary data.</text>
</comment>
<reference evidence="2" key="1">
    <citation type="journal article" date="2020" name="New Phytol.">
        <title>Comparative genomics reveals dynamic genome evolution in host specialist ectomycorrhizal fungi.</title>
        <authorList>
            <person name="Lofgren L.A."/>
            <person name="Nguyen N.H."/>
            <person name="Vilgalys R."/>
            <person name="Ruytinx J."/>
            <person name="Liao H.L."/>
            <person name="Branco S."/>
            <person name="Kuo A."/>
            <person name="LaButti K."/>
            <person name="Lipzen A."/>
            <person name="Andreopoulos W."/>
            <person name="Pangilinan J."/>
            <person name="Riley R."/>
            <person name="Hundley H."/>
            <person name="Na H."/>
            <person name="Barry K."/>
            <person name="Grigoriev I.V."/>
            <person name="Stajich J.E."/>
            <person name="Kennedy P.G."/>
        </authorList>
    </citation>
    <scope>NUCLEOTIDE SEQUENCE</scope>
    <source>
        <strain evidence="2">DOB743</strain>
    </source>
</reference>
<feature type="region of interest" description="Disordered" evidence="1">
    <location>
        <begin position="662"/>
        <end position="695"/>
    </location>
</feature>
<evidence type="ECO:0000313" key="2">
    <source>
        <dbReference type="EMBL" id="KAG1780201.1"/>
    </source>
</evidence>
<dbReference type="OrthoDB" id="2505969at2759"/>
<accession>A0A9P7A0X1</accession>
<evidence type="ECO:0008006" key="4">
    <source>
        <dbReference type="Google" id="ProtNLM"/>
    </source>
</evidence>
<dbReference type="PANTHER" id="PTHR33096">
    <property type="entry name" value="CXC2 DOMAIN-CONTAINING PROTEIN"/>
    <property type="match status" value="1"/>
</dbReference>
<dbReference type="InterPro" id="IPR040521">
    <property type="entry name" value="KDZ"/>
</dbReference>
<keyword evidence="3" id="KW-1185">Reference proteome</keyword>
<organism evidence="2 3">
    <name type="scientific">Suillus placidus</name>
    <dbReference type="NCBI Taxonomy" id="48579"/>
    <lineage>
        <taxon>Eukaryota</taxon>
        <taxon>Fungi</taxon>
        <taxon>Dikarya</taxon>
        <taxon>Basidiomycota</taxon>
        <taxon>Agaricomycotina</taxon>
        <taxon>Agaricomycetes</taxon>
        <taxon>Agaricomycetidae</taxon>
        <taxon>Boletales</taxon>
        <taxon>Suillineae</taxon>
        <taxon>Suillaceae</taxon>
        <taxon>Suillus</taxon>
    </lineage>
</organism>
<dbReference type="EMBL" id="JABBWD010000009">
    <property type="protein sequence ID" value="KAG1780201.1"/>
    <property type="molecule type" value="Genomic_DNA"/>
</dbReference>
<protein>
    <recommendedName>
        <fullName evidence="4">CxC1-like cysteine cluster associated with KDZ transposases domain-containing protein</fullName>
    </recommendedName>
</protein>
<proteinExistence type="predicted"/>
<dbReference type="Pfam" id="PF18758">
    <property type="entry name" value="KDZ"/>
    <property type="match status" value="1"/>
</dbReference>
<evidence type="ECO:0000256" key="1">
    <source>
        <dbReference type="SAM" id="MobiDB-lite"/>
    </source>
</evidence>
<sequence length="715" mass="82467">MVVITIRTLDVFRQSHRVCPRFSIHAAAKMLCFMHNLCYRRHLAEQMRTAFDVYLEIHRRINSRLDKFLGRDTENWHMLNSCPACQYKLANEPTLDFSILCACDGNNSAKLVDPAVCSGEERLDPRSGLSSIWLTESYVDQFKDEVRSARARQARQPARQQPSDPDDPWIDEPDSNDSAEPPTICVDRWRNAVPESRKKMFAIFKKSGIFVTVCWHGFLLTICDMVRSGKLMKYPIASVKKLMDVFGSNILYGYDIKCAFEKIIQRSSLADDAKRLNLQGVVPAFHGHAHNRLCQVEHHSKYKVGAGKEDFETCERVFSESNALAAQICNTTDFHCHQALDEHFSFADLDKFAALSDFIYNNYVQALTIISTTNVFLTNFHASNAAIKPNFEDDLKDEYQVLQHLARKKEESTVEVDYVRALNEYDEAHGLDLRLNYSMKESGDIHHRHANATNKRDQKLEIVTHYEHQMALDLRWGPDHPERMKAQSCITNRLFHKAVDDVERLVVMRYKLRTQISKALKSHANAIRNTLTRYNKYGALLSPPRPPLQWDQIVEYSFLAEFDLLRETDGEIQSKSWANPSYRHVSMQYFEHQRANEEIRRLNVELGRLLTKMRDDAIDYPHAIAQLQSSDPPLAAELQRRWTQLRSINARHIWRIQQIMQLPGYSGPRNPGSRDREDGDGDGDGDDVELGQQLEDVQAYIEGLDHHRADLESTE</sequence>
<evidence type="ECO:0000313" key="3">
    <source>
        <dbReference type="Proteomes" id="UP000714275"/>
    </source>
</evidence>
<feature type="compositionally biased region" description="Acidic residues" evidence="1">
    <location>
        <begin position="678"/>
        <end position="689"/>
    </location>
</feature>
<feature type="compositionally biased region" description="Low complexity" evidence="1">
    <location>
        <begin position="154"/>
        <end position="163"/>
    </location>
</feature>
<feature type="region of interest" description="Disordered" evidence="1">
    <location>
        <begin position="149"/>
        <end position="183"/>
    </location>
</feature>
<dbReference type="Proteomes" id="UP000714275">
    <property type="component" value="Unassembled WGS sequence"/>
</dbReference>
<dbReference type="PANTHER" id="PTHR33096:SF1">
    <property type="entry name" value="CXC1-LIKE CYSTEINE CLUSTER ASSOCIATED WITH KDZ TRANSPOSASES DOMAIN-CONTAINING PROTEIN"/>
    <property type="match status" value="1"/>
</dbReference>
<feature type="compositionally biased region" description="Acidic residues" evidence="1">
    <location>
        <begin position="164"/>
        <end position="177"/>
    </location>
</feature>
<dbReference type="AlphaFoldDB" id="A0A9P7A0X1"/>